<comment type="caution">
    <text evidence="2">The sequence shown here is derived from an EMBL/GenBank/DDBJ whole genome shotgun (WGS) entry which is preliminary data.</text>
</comment>
<dbReference type="EMBL" id="CAMPGE010023050">
    <property type="protein sequence ID" value="CAI2381028.1"/>
    <property type="molecule type" value="Genomic_DNA"/>
</dbReference>
<feature type="region of interest" description="Disordered" evidence="1">
    <location>
        <begin position="507"/>
        <end position="625"/>
    </location>
</feature>
<evidence type="ECO:0000256" key="1">
    <source>
        <dbReference type="SAM" id="MobiDB-lite"/>
    </source>
</evidence>
<feature type="compositionally biased region" description="Low complexity" evidence="1">
    <location>
        <begin position="507"/>
        <end position="518"/>
    </location>
</feature>
<evidence type="ECO:0000313" key="3">
    <source>
        <dbReference type="Proteomes" id="UP001295684"/>
    </source>
</evidence>
<dbReference type="Proteomes" id="UP001295684">
    <property type="component" value="Unassembled WGS sequence"/>
</dbReference>
<evidence type="ECO:0000313" key="2">
    <source>
        <dbReference type="EMBL" id="CAI2381028.1"/>
    </source>
</evidence>
<feature type="compositionally biased region" description="Polar residues" evidence="1">
    <location>
        <begin position="536"/>
        <end position="550"/>
    </location>
</feature>
<feature type="compositionally biased region" description="Polar residues" evidence="1">
    <location>
        <begin position="589"/>
        <end position="601"/>
    </location>
</feature>
<feature type="compositionally biased region" description="Basic and acidic residues" evidence="1">
    <location>
        <begin position="111"/>
        <end position="124"/>
    </location>
</feature>
<protein>
    <submittedName>
        <fullName evidence="2">Uncharacterized protein</fullName>
    </submittedName>
</protein>
<keyword evidence="3" id="KW-1185">Reference proteome</keyword>
<dbReference type="AlphaFoldDB" id="A0AAD1XX02"/>
<name>A0AAD1XX02_EUPCR</name>
<feature type="compositionally biased region" description="Basic and acidic residues" evidence="1">
    <location>
        <begin position="551"/>
        <end position="563"/>
    </location>
</feature>
<feature type="compositionally biased region" description="Basic and acidic residues" evidence="1">
    <location>
        <begin position="577"/>
        <end position="587"/>
    </location>
</feature>
<sequence>MALNLAGDGIIDNLYHYLWAKDALFNSGPYILLPDTIIYKYGDPSFWYFTSKDGTILRKSKKNVKTKEIEKSFLRGCKKGEIVAVLYTNKKRSVKNTKKNNSFHETIPSKNSDKTDEASDKSDYYNHSDGYNDNSFNYNGDSQEEVKVSQCFEFFDREEFKEFLYNRKNIEGVLQKFVSPKGEQKSTLSIIWSNKLCFFERRAINYDGEKYHSQILPIRGTTLPHRMQSIANSIRYHISNITFEKMHISRMVLHFRLDKTDKLWLLYCSSLRLANNEDSEVSSVSTFKGNEGGYDDTKMNAIPLQITSDSDPKTRIFKTNHNFSQKFQKYEYAKCLHCDTEQESNSFYKISYKLITKGHLASKSKDKKSKEKKEHESTEVDLPKIIKTLHPDYKVNTCRELLDDLDMANKETYICENCYLQVTEFMLNLENVFSDEQKQEDSTNKKKKSEIHTSLSSGSVSKSSNTDKPPLRNTKQSLFRIKTKKKLKVAKKSQKIDFNLGQNKISESQSYSSVSITESPKEKENKMFGSLKARPRSSSQRPRTDLQSSESLHESNGEKEEPKLPPIRSRHNQSFTRDGRKYFDRRGSATPNSHFRSSSQKKIQENPPQPKRRIIQKKDDRDQSMINKLTQNNNNFKVFPKRMTKEQKGKKKKKTPLVHNPAFGKLNFILSKNIYDPVGENTKNHTNNTLHQPEASLSLIKTIKPYIPILALTKRTRTSKISFFLLQASILKNLFLLY</sequence>
<accession>A0AAD1XX02</accession>
<feature type="region of interest" description="Disordered" evidence="1">
    <location>
        <begin position="436"/>
        <end position="479"/>
    </location>
</feature>
<reference evidence="2" key="1">
    <citation type="submission" date="2023-07" db="EMBL/GenBank/DDBJ databases">
        <authorList>
            <consortium name="AG Swart"/>
            <person name="Singh M."/>
            <person name="Singh A."/>
            <person name="Seah K."/>
            <person name="Emmerich C."/>
        </authorList>
    </citation>
    <scope>NUCLEOTIDE SEQUENCE</scope>
    <source>
        <strain evidence="2">DP1</strain>
    </source>
</reference>
<gene>
    <name evidence="2" type="ORF">ECRASSUSDP1_LOCUS22472</name>
</gene>
<feature type="compositionally biased region" description="Polar residues" evidence="1">
    <location>
        <begin position="99"/>
        <end position="110"/>
    </location>
</feature>
<feature type="compositionally biased region" description="Low complexity" evidence="1">
    <location>
        <begin position="454"/>
        <end position="464"/>
    </location>
</feature>
<proteinExistence type="predicted"/>
<organism evidence="2 3">
    <name type="scientific">Euplotes crassus</name>
    <dbReference type="NCBI Taxonomy" id="5936"/>
    <lineage>
        <taxon>Eukaryota</taxon>
        <taxon>Sar</taxon>
        <taxon>Alveolata</taxon>
        <taxon>Ciliophora</taxon>
        <taxon>Intramacronucleata</taxon>
        <taxon>Spirotrichea</taxon>
        <taxon>Hypotrichia</taxon>
        <taxon>Euplotida</taxon>
        <taxon>Euplotidae</taxon>
        <taxon>Moneuplotes</taxon>
    </lineage>
</organism>
<feature type="region of interest" description="Disordered" evidence="1">
    <location>
        <begin position="98"/>
        <end position="124"/>
    </location>
</feature>